<accession>A0ABD3T060</accession>
<dbReference type="GO" id="GO:0004867">
    <property type="term" value="F:serine-type endopeptidase inhibitor activity"/>
    <property type="evidence" value="ECO:0007669"/>
    <property type="project" value="UniProtKB-KW"/>
</dbReference>
<gene>
    <name evidence="4" type="ORF">ACJIZ3_019084</name>
</gene>
<keyword evidence="2" id="KW-0646">Protease inhibitor</keyword>
<dbReference type="AlphaFoldDB" id="A0ABD3T060"/>
<comment type="caution">
    <text evidence="4">The sequence shown here is derived from an EMBL/GenBank/DDBJ whole genome shotgun (WGS) entry which is preliminary data.</text>
</comment>
<keyword evidence="5" id="KW-1185">Reference proteome</keyword>
<proteinExistence type="inferred from homology"/>
<evidence type="ECO:0000313" key="5">
    <source>
        <dbReference type="Proteomes" id="UP001634393"/>
    </source>
</evidence>
<dbReference type="EMBL" id="JBJXBP010000005">
    <property type="protein sequence ID" value="KAL3830282.1"/>
    <property type="molecule type" value="Genomic_DNA"/>
</dbReference>
<protein>
    <submittedName>
        <fullName evidence="4">Uncharacterized protein</fullName>
    </submittedName>
</protein>
<dbReference type="InterPro" id="IPR036354">
    <property type="entry name" value="Prot_inh_pot1_sf"/>
</dbReference>
<dbReference type="SUPFAM" id="SSF54654">
    <property type="entry name" value="CI-2 family of serine protease inhibitors"/>
    <property type="match status" value="1"/>
</dbReference>
<evidence type="ECO:0000313" key="4">
    <source>
        <dbReference type="EMBL" id="KAL3830282.1"/>
    </source>
</evidence>
<dbReference type="Gene3D" id="3.30.10.10">
    <property type="entry name" value="Trypsin Inhibitor V, subunit A"/>
    <property type="match status" value="1"/>
</dbReference>
<dbReference type="Pfam" id="PF00280">
    <property type="entry name" value="potato_inhibit"/>
    <property type="match status" value="1"/>
</dbReference>
<evidence type="ECO:0000256" key="3">
    <source>
        <dbReference type="ARBA" id="ARBA00022900"/>
    </source>
</evidence>
<organism evidence="4 5">
    <name type="scientific">Penstemon smallii</name>
    <dbReference type="NCBI Taxonomy" id="265156"/>
    <lineage>
        <taxon>Eukaryota</taxon>
        <taxon>Viridiplantae</taxon>
        <taxon>Streptophyta</taxon>
        <taxon>Embryophyta</taxon>
        <taxon>Tracheophyta</taxon>
        <taxon>Spermatophyta</taxon>
        <taxon>Magnoliopsida</taxon>
        <taxon>eudicotyledons</taxon>
        <taxon>Gunneridae</taxon>
        <taxon>Pentapetalae</taxon>
        <taxon>asterids</taxon>
        <taxon>lamiids</taxon>
        <taxon>Lamiales</taxon>
        <taxon>Plantaginaceae</taxon>
        <taxon>Cheloneae</taxon>
        <taxon>Penstemon</taxon>
    </lineage>
</organism>
<evidence type="ECO:0000256" key="2">
    <source>
        <dbReference type="ARBA" id="ARBA00022690"/>
    </source>
</evidence>
<sequence>MDGLRAKHIIEAENPKVTAVILKPNVGHILNFCCNRVWVRVNEKGKVIADPNPPMIG</sequence>
<evidence type="ECO:0000256" key="1">
    <source>
        <dbReference type="ARBA" id="ARBA00008210"/>
    </source>
</evidence>
<comment type="similarity">
    <text evidence="1">Belongs to the protease inhibitor I13 (potato type I serine protease inhibitor) family.</text>
</comment>
<dbReference type="InterPro" id="IPR000864">
    <property type="entry name" value="Prot_inh_pot1"/>
</dbReference>
<reference evidence="4 5" key="1">
    <citation type="submission" date="2024-12" db="EMBL/GenBank/DDBJ databases">
        <title>The unique morphological basis and parallel evolutionary history of personate flowers in Penstemon.</title>
        <authorList>
            <person name="Depatie T.H."/>
            <person name="Wessinger C.A."/>
        </authorList>
    </citation>
    <scope>NUCLEOTIDE SEQUENCE [LARGE SCALE GENOMIC DNA]</scope>
    <source>
        <strain evidence="4">WTNN_2</strain>
        <tissue evidence="4">Leaf</tissue>
    </source>
</reference>
<keyword evidence="3" id="KW-0722">Serine protease inhibitor</keyword>
<name>A0ABD3T060_9LAMI</name>
<dbReference type="Proteomes" id="UP001634393">
    <property type="component" value="Unassembled WGS sequence"/>
</dbReference>